<accession>A0A7R9B6N5</accession>
<dbReference type="InterPro" id="IPR036116">
    <property type="entry name" value="FN3_sf"/>
</dbReference>
<evidence type="ECO:0000313" key="3">
    <source>
        <dbReference type="EMBL" id="CAD7267391.1"/>
    </source>
</evidence>
<dbReference type="CDD" id="cd00063">
    <property type="entry name" value="FN3"/>
    <property type="match status" value="1"/>
</dbReference>
<dbReference type="Pfam" id="PF00041">
    <property type="entry name" value="fn3"/>
    <property type="match status" value="1"/>
</dbReference>
<protein>
    <recommendedName>
        <fullName evidence="2">Fibronectin type-III domain-containing protein</fullName>
    </recommendedName>
</protein>
<gene>
    <name evidence="3" type="ORF">TSIB3V08_LOCUS11398</name>
</gene>
<dbReference type="Gene3D" id="2.60.40.10">
    <property type="entry name" value="Immunoglobulins"/>
    <property type="match status" value="1"/>
</dbReference>
<feature type="domain" description="Fibronectin type-III" evidence="2">
    <location>
        <begin position="17"/>
        <end position="108"/>
    </location>
</feature>
<evidence type="ECO:0000256" key="1">
    <source>
        <dbReference type="SAM" id="MobiDB-lite"/>
    </source>
</evidence>
<dbReference type="AlphaFoldDB" id="A0A7R9B6N5"/>
<name>A0A7R9B6N5_TIMSH</name>
<reference evidence="3" key="1">
    <citation type="submission" date="2020-11" db="EMBL/GenBank/DDBJ databases">
        <authorList>
            <person name="Tran Van P."/>
        </authorList>
    </citation>
    <scope>NUCLEOTIDE SEQUENCE</scope>
</reference>
<evidence type="ECO:0000259" key="2">
    <source>
        <dbReference type="PROSITE" id="PS50853"/>
    </source>
</evidence>
<dbReference type="PROSITE" id="PS50853">
    <property type="entry name" value="FN3"/>
    <property type="match status" value="1"/>
</dbReference>
<organism evidence="3">
    <name type="scientific">Timema shepardi</name>
    <name type="common">Walking stick</name>
    <dbReference type="NCBI Taxonomy" id="629360"/>
    <lineage>
        <taxon>Eukaryota</taxon>
        <taxon>Metazoa</taxon>
        <taxon>Ecdysozoa</taxon>
        <taxon>Arthropoda</taxon>
        <taxon>Hexapoda</taxon>
        <taxon>Insecta</taxon>
        <taxon>Pterygota</taxon>
        <taxon>Neoptera</taxon>
        <taxon>Polyneoptera</taxon>
        <taxon>Phasmatodea</taxon>
        <taxon>Timematodea</taxon>
        <taxon>Timematoidea</taxon>
        <taxon>Timematidae</taxon>
        <taxon>Timema</taxon>
    </lineage>
</organism>
<proteinExistence type="predicted"/>
<dbReference type="SUPFAM" id="SSF49265">
    <property type="entry name" value="Fibronectin type III"/>
    <property type="match status" value="1"/>
</dbReference>
<dbReference type="EMBL" id="OC009090">
    <property type="protein sequence ID" value="CAD7267391.1"/>
    <property type="molecule type" value="Genomic_DNA"/>
</dbReference>
<sequence>MRYQLRKEPRLWVRGQRHQSRLVVSVSGSMISIQWRAPSDTDCLEGYQVCWSLADESQSNCVAQSRHEHATANITGLSPCTSYVINVTSVGSSGDYSQAVGITATSGKRPNKSSKRFLRGDCATSDDDGPQPSFMGGFVAE</sequence>
<dbReference type="InterPro" id="IPR013783">
    <property type="entry name" value="Ig-like_fold"/>
</dbReference>
<dbReference type="InterPro" id="IPR003961">
    <property type="entry name" value="FN3_dom"/>
</dbReference>
<feature type="region of interest" description="Disordered" evidence="1">
    <location>
        <begin position="104"/>
        <end position="141"/>
    </location>
</feature>